<keyword evidence="1" id="KW-1133">Transmembrane helix</keyword>
<protein>
    <recommendedName>
        <fullName evidence="2">Uncharacterized protein YyaB-like PH domain-containing protein</fullName>
    </recommendedName>
</protein>
<reference evidence="3 4" key="1">
    <citation type="submission" date="2017-01" db="EMBL/GenBank/DDBJ databases">
        <title>Complete genome of Lacinutrix venerupis DOK2-8 isolated from seawater in Dokdo.</title>
        <authorList>
            <person name="Chi W.-J."/>
            <person name="Kim J.H."/>
        </authorList>
    </citation>
    <scope>NUCLEOTIDE SEQUENCE [LARGE SCALE GENOMIC DNA]</scope>
    <source>
        <strain evidence="3 4">DOK2-8</strain>
    </source>
</reference>
<evidence type="ECO:0000256" key="1">
    <source>
        <dbReference type="SAM" id="Phobius"/>
    </source>
</evidence>
<dbReference type="GO" id="GO:0030153">
    <property type="term" value="P:bacteriocin immunity"/>
    <property type="evidence" value="ECO:0007669"/>
    <property type="project" value="InterPro"/>
</dbReference>
<sequence length="143" mass="16694">MVKKYVSKVSYGLLTLVFLTFFTPLILIIIKNEINTEIILTTIFIIIIFGFITHMFLKTEYIIDENNLKIKCGFFSYKPIDIYTIKEITKSNNIISSPAASFDRIEIKYEKFEEIIISPKNKMEFAKHLTSINPKIKNNITEQ</sequence>
<evidence type="ECO:0000259" key="2">
    <source>
        <dbReference type="Pfam" id="PF06713"/>
    </source>
</evidence>
<name>A0AAC9PXT0_9FLAO</name>
<proteinExistence type="predicted"/>
<evidence type="ECO:0000313" key="4">
    <source>
        <dbReference type="Proteomes" id="UP000187506"/>
    </source>
</evidence>
<dbReference type="AlphaFoldDB" id="A0AAC9PXT0"/>
<evidence type="ECO:0000313" key="3">
    <source>
        <dbReference type="EMBL" id="APY01193.1"/>
    </source>
</evidence>
<feature type="transmembrane region" description="Helical" evidence="1">
    <location>
        <begin position="38"/>
        <end position="57"/>
    </location>
</feature>
<keyword evidence="4" id="KW-1185">Reference proteome</keyword>
<feature type="transmembrane region" description="Helical" evidence="1">
    <location>
        <begin position="12"/>
        <end position="32"/>
    </location>
</feature>
<dbReference type="RefSeq" id="WP_076734097.1">
    <property type="nucleotide sequence ID" value="NZ_CP019352.1"/>
</dbReference>
<dbReference type="KEGG" id="lvn:BWR22_13035"/>
<organism evidence="3 4">
    <name type="scientific">Lacinutrix venerupis</name>
    <dbReference type="NCBI Taxonomy" id="1486034"/>
    <lineage>
        <taxon>Bacteria</taxon>
        <taxon>Pseudomonadati</taxon>
        <taxon>Bacteroidota</taxon>
        <taxon>Flavobacteriia</taxon>
        <taxon>Flavobacteriales</taxon>
        <taxon>Flavobacteriaceae</taxon>
        <taxon>Lacinutrix</taxon>
    </lineage>
</organism>
<keyword evidence="1" id="KW-0812">Transmembrane</keyword>
<gene>
    <name evidence="3" type="ORF">BWR22_13035</name>
</gene>
<accession>A0AAC9PXT0</accession>
<dbReference type="EMBL" id="CP019352">
    <property type="protein sequence ID" value="APY01193.1"/>
    <property type="molecule type" value="Genomic_DNA"/>
</dbReference>
<keyword evidence="1" id="KW-0472">Membrane</keyword>
<feature type="domain" description="Uncharacterized protein YyaB-like PH" evidence="2">
    <location>
        <begin position="59"/>
        <end position="133"/>
    </location>
</feature>
<dbReference type="Pfam" id="PF06713">
    <property type="entry name" value="bPH_4"/>
    <property type="match status" value="1"/>
</dbReference>
<dbReference type="Proteomes" id="UP000187506">
    <property type="component" value="Chromosome"/>
</dbReference>
<dbReference type="InterPro" id="IPR009589">
    <property type="entry name" value="PH_YyaB-like"/>
</dbReference>